<keyword evidence="2" id="KW-1185">Reference proteome</keyword>
<name>A0AAN9NND4_PHACN</name>
<dbReference type="AlphaFoldDB" id="A0AAN9NND4"/>
<dbReference type="Proteomes" id="UP001374584">
    <property type="component" value="Unassembled WGS sequence"/>
</dbReference>
<gene>
    <name evidence="1" type="ORF">VNO80_07044</name>
</gene>
<organism evidence="1 2">
    <name type="scientific">Phaseolus coccineus</name>
    <name type="common">Scarlet runner bean</name>
    <name type="synonym">Phaseolus multiflorus</name>
    <dbReference type="NCBI Taxonomy" id="3886"/>
    <lineage>
        <taxon>Eukaryota</taxon>
        <taxon>Viridiplantae</taxon>
        <taxon>Streptophyta</taxon>
        <taxon>Embryophyta</taxon>
        <taxon>Tracheophyta</taxon>
        <taxon>Spermatophyta</taxon>
        <taxon>Magnoliopsida</taxon>
        <taxon>eudicotyledons</taxon>
        <taxon>Gunneridae</taxon>
        <taxon>Pentapetalae</taxon>
        <taxon>rosids</taxon>
        <taxon>fabids</taxon>
        <taxon>Fabales</taxon>
        <taxon>Fabaceae</taxon>
        <taxon>Papilionoideae</taxon>
        <taxon>50 kb inversion clade</taxon>
        <taxon>NPAAA clade</taxon>
        <taxon>indigoferoid/millettioid clade</taxon>
        <taxon>Phaseoleae</taxon>
        <taxon>Phaseolus</taxon>
    </lineage>
</organism>
<accession>A0AAN9NND4</accession>
<reference evidence="1 2" key="1">
    <citation type="submission" date="2024-01" db="EMBL/GenBank/DDBJ databases">
        <title>The genomes of 5 underutilized Papilionoideae crops provide insights into root nodulation and disease resistanc.</title>
        <authorList>
            <person name="Jiang F."/>
        </authorList>
    </citation>
    <scope>NUCLEOTIDE SEQUENCE [LARGE SCALE GENOMIC DNA]</scope>
    <source>
        <strain evidence="1">JINMINGXINNONG_FW02</strain>
        <tissue evidence="1">Leaves</tissue>
    </source>
</reference>
<evidence type="ECO:0000313" key="1">
    <source>
        <dbReference type="EMBL" id="KAK7373629.1"/>
    </source>
</evidence>
<proteinExistence type="predicted"/>
<comment type="caution">
    <text evidence="1">The sequence shown here is derived from an EMBL/GenBank/DDBJ whole genome shotgun (WGS) entry which is preliminary data.</text>
</comment>
<evidence type="ECO:0000313" key="2">
    <source>
        <dbReference type="Proteomes" id="UP001374584"/>
    </source>
</evidence>
<sequence length="113" mass="12461">MSACLSRPGDVRIPRALAMFSACKTRTFESPLFFSRCCVVGMGNKDIAFNSEPKGFSFVAAFFPATSVSLSLLGHEILFYHSQSPLGQVLRVQDSNFQISSILLRTLCCWDGK</sequence>
<protein>
    <submittedName>
        <fullName evidence="1">Uncharacterized protein</fullName>
    </submittedName>
</protein>
<dbReference type="EMBL" id="JAYMYR010000003">
    <property type="protein sequence ID" value="KAK7373629.1"/>
    <property type="molecule type" value="Genomic_DNA"/>
</dbReference>